<dbReference type="PANTHER" id="PTHR43227">
    <property type="entry name" value="BLL4140 PROTEIN"/>
    <property type="match status" value="1"/>
</dbReference>
<feature type="domain" description="ABC transmembrane type-1" evidence="8">
    <location>
        <begin position="69"/>
        <end position="286"/>
    </location>
</feature>
<dbReference type="SUPFAM" id="SSF161098">
    <property type="entry name" value="MetI-like"/>
    <property type="match status" value="1"/>
</dbReference>
<keyword evidence="3" id="KW-1003">Cell membrane</keyword>
<feature type="transmembrane region" description="Helical" evidence="7">
    <location>
        <begin position="75"/>
        <end position="95"/>
    </location>
</feature>
<sequence>MKQTKRSVLIFMMPAVVLMIVIFLYPTLRTIIMSMFNAKSVTTPLADWKFVGFDNFIKLIETPLFVRSMANIGKIWIYNGIATLVLSMLFALAFTKDIRFKKFFRTIVYLPNVIAAIAVGYMWLLYVYNSRFGLLTTTFSKLGLTKLAEFQWLSSDNMFLSMCIANVFGNVGYFMMMFIAGIEKIPTDYFEAASLEGATGSQRFWHIIFPLTKGVLRTAIVLWTTRTMGFFALSQVFAGVNTYTPMLFTYQTLFGTEVASESINAGMAAAAAVLMTVIVVFVSLILNRAIKDESYDM</sequence>
<evidence type="ECO:0000256" key="4">
    <source>
        <dbReference type="ARBA" id="ARBA00022692"/>
    </source>
</evidence>
<reference evidence="9 10" key="1">
    <citation type="submission" date="2021-01" db="EMBL/GenBank/DDBJ databases">
        <title>Isolation and description of Catonella massiliensis sp. nov., a novel Catonella species, isolated from a stable periodontitis subject.</title>
        <authorList>
            <person name="Antezack A."/>
            <person name="Boxberger M."/>
            <person name="La Scola B."/>
            <person name="Monnet-Corti V."/>
        </authorList>
    </citation>
    <scope>NUCLEOTIDE SEQUENCE [LARGE SCALE GENOMIC DNA]</scope>
    <source>
        <strain evidence="9 10">Marseille-Q4567</strain>
    </source>
</reference>
<keyword evidence="5 7" id="KW-1133">Transmembrane helix</keyword>
<feature type="transmembrane region" description="Helical" evidence="7">
    <location>
        <begin position="107"/>
        <end position="128"/>
    </location>
</feature>
<keyword evidence="6 7" id="KW-0472">Membrane</keyword>
<comment type="subcellular location">
    <subcellularLocation>
        <location evidence="1 7">Cell membrane</location>
        <topology evidence="1 7">Multi-pass membrane protein</topology>
    </subcellularLocation>
</comment>
<name>A0ABS1J3Q1_9FIRM</name>
<dbReference type="InterPro" id="IPR050809">
    <property type="entry name" value="UgpAE/MalFG_permease"/>
</dbReference>
<feature type="transmembrane region" description="Helical" evidence="7">
    <location>
        <begin position="263"/>
        <end position="287"/>
    </location>
</feature>
<dbReference type="Pfam" id="PF00528">
    <property type="entry name" value="BPD_transp_1"/>
    <property type="match status" value="1"/>
</dbReference>
<evidence type="ECO:0000313" key="9">
    <source>
        <dbReference type="EMBL" id="MBK5898788.1"/>
    </source>
</evidence>
<organism evidence="9 10">
    <name type="scientific">Catonella massiliensis</name>
    <dbReference type="NCBI Taxonomy" id="2799636"/>
    <lineage>
        <taxon>Bacteria</taxon>
        <taxon>Bacillati</taxon>
        <taxon>Bacillota</taxon>
        <taxon>Clostridia</taxon>
        <taxon>Lachnospirales</taxon>
        <taxon>Lachnospiraceae</taxon>
        <taxon>Catonella</taxon>
    </lineage>
</organism>
<dbReference type="PROSITE" id="PS50928">
    <property type="entry name" value="ABC_TM1"/>
    <property type="match status" value="1"/>
</dbReference>
<evidence type="ECO:0000256" key="1">
    <source>
        <dbReference type="ARBA" id="ARBA00004651"/>
    </source>
</evidence>
<dbReference type="CDD" id="cd06261">
    <property type="entry name" value="TM_PBP2"/>
    <property type="match status" value="1"/>
</dbReference>
<dbReference type="EMBL" id="JAEPRJ010000001">
    <property type="protein sequence ID" value="MBK5898788.1"/>
    <property type="molecule type" value="Genomic_DNA"/>
</dbReference>
<comment type="similarity">
    <text evidence="7">Belongs to the binding-protein-dependent transport system permease family.</text>
</comment>
<dbReference type="Proteomes" id="UP000604730">
    <property type="component" value="Unassembled WGS sequence"/>
</dbReference>
<dbReference type="InterPro" id="IPR000515">
    <property type="entry name" value="MetI-like"/>
</dbReference>
<keyword evidence="4 7" id="KW-0812">Transmembrane</keyword>
<dbReference type="PANTHER" id="PTHR43227:SF7">
    <property type="entry name" value="ARABINOOLIGOSACCHARIDES TRANSPORT SYSTEM PERMEASE PROTEIN ARAP"/>
    <property type="match status" value="1"/>
</dbReference>
<proteinExistence type="inferred from homology"/>
<keyword evidence="2 7" id="KW-0813">Transport</keyword>
<gene>
    <name evidence="9" type="ORF">JJN12_13565</name>
</gene>
<feature type="transmembrane region" description="Helical" evidence="7">
    <location>
        <begin position="158"/>
        <end position="180"/>
    </location>
</feature>
<evidence type="ECO:0000256" key="2">
    <source>
        <dbReference type="ARBA" id="ARBA00022448"/>
    </source>
</evidence>
<evidence type="ECO:0000256" key="5">
    <source>
        <dbReference type="ARBA" id="ARBA00022989"/>
    </source>
</evidence>
<feature type="transmembrane region" description="Helical" evidence="7">
    <location>
        <begin position="220"/>
        <end position="243"/>
    </location>
</feature>
<dbReference type="InterPro" id="IPR035906">
    <property type="entry name" value="MetI-like_sf"/>
</dbReference>
<keyword evidence="10" id="KW-1185">Reference proteome</keyword>
<accession>A0ABS1J3Q1</accession>
<protein>
    <submittedName>
        <fullName evidence="9">Sugar ABC transporter permease</fullName>
    </submittedName>
</protein>
<evidence type="ECO:0000313" key="10">
    <source>
        <dbReference type="Proteomes" id="UP000604730"/>
    </source>
</evidence>
<dbReference type="Gene3D" id="1.10.3720.10">
    <property type="entry name" value="MetI-like"/>
    <property type="match status" value="1"/>
</dbReference>
<comment type="caution">
    <text evidence="9">The sequence shown here is derived from an EMBL/GenBank/DDBJ whole genome shotgun (WGS) entry which is preliminary data.</text>
</comment>
<evidence type="ECO:0000256" key="6">
    <source>
        <dbReference type="ARBA" id="ARBA00023136"/>
    </source>
</evidence>
<evidence type="ECO:0000256" key="3">
    <source>
        <dbReference type="ARBA" id="ARBA00022475"/>
    </source>
</evidence>
<dbReference type="RefSeq" id="WP_208430185.1">
    <property type="nucleotide sequence ID" value="NZ_JAEPRJ010000001.1"/>
</dbReference>
<evidence type="ECO:0000259" key="8">
    <source>
        <dbReference type="PROSITE" id="PS50928"/>
    </source>
</evidence>
<feature type="transmembrane region" description="Helical" evidence="7">
    <location>
        <begin position="7"/>
        <end position="25"/>
    </location>
</feature>
<evidence type="ECO:0000256" key="7">
    <source>
        <dbReference type="RuleBase" id="RU363032"/>
    </source>
</evidence>